<dbReference type="SMART" id="SM00028">
    <property type="entry name" value="TPR"/>
    <property type="match status" value="3"/>
</dbReference>
<dbReference type="EMBL" id="AP010968">
    <property type="protein sequence ID" value="BAJ32084.1"/>
    <property type="molecule type" value="Genomic_DNA"/>
</dbReference>
<dbReference type="SUPFAM" id="SSF52540">
    <property type="entry name" value="P-loop containing nucleoside triphosphate hydrolases"/>
    <property type="match status" value="1"/>
</dbReference>
<evidence type="ECO:0000313" key="3">
    <source>
        <dbReference type="EMBL" id="BAJ32084.1"/>
    </source>
</evidence>
<dbReference type="HOGENOM" id="CLU_004665_2_1_11"/>
<dbReference type="PRINTS" id="PR00364">
    <property type="entry name" value="DISEASERSIST"/>
</dbReference>
<dbReference type="PANTHER" id="PTHR47691:SF3">
    <property type="entry name" value="HTH-TYPE TRANSCRIPTIONAL REGULATOR RV0890C-RELATED"/>
    <property type="match status" value="1"/>
</dbReference>
<dbReference type="Pfam" id="PF13424">
    <property type="entry name" value="TPR_12"/>
    <property type="match status" value="1"/>
</dbReference>
<accession>E4N1Q0</accession>
<dbReference type="Gene3D" id="3.40.50.300">
    <property type="entry name" value="P-loop containing nucleotide triphosphate hydrolases"/>
    <property type="match status" value="1"/>
</dbReference>
<organism evidence="3 4">
    <name type="scientific">Kitasatospora setae (strain ATCC 33774 / DSM 43861 / JCM 3304 / KCC A-0304 / NBRC 14216 / KM-6054)</name>
    <name type="common">Streptomyces setae</name>
    <dbReference type="NCBI Taxonomy" id="452652"/>
    <lineage>
        <taxon>Bacteria</taxon>
        <taxon>Bacillati</taxon>
        <taxon>Actinomycetota</taxon>
        <taxon>Actinomycetes</taxon>
        <taxon>Kitasatosporales</taxon>
        <taxon>Streptomycetaceae</taxon>
        <taxon>Kitasatospora</taxon>
    </lineage>
</organism>
<dbReference type="InterPro" id="IPR019734">
    <property type="entry name" value="TPR_rpt"/>
</dbReference>
<dbReference type="AlphaFoldDB" id="E4N1Q0"/>
<name>E4N1Q0_KITSK</name>
<dbReference type="Proteomes" id="UP000007076">
    <property type="component" value="Chromosome"/>
</dbReference>
<dbReference type="eggNOG" id="COG3903">
    <property type="taxonomic scope" value="Bacteria"/>
</dbReference>
<dbReference type="Pfam" id="PF13374">
    <property type="entry name" value="TPR_10"/>
    <property type="match status" value="1"/>
</dbReference>
<evidence type="ECO:0000313" key="4">
    <source>
        <dbReference type="Proteomes" id="UP000007076"/>
    </source>
</evidence>
<dbReference type="PROSITE" id="PS50005">
    <property type="entry name" value="TPR"/>
    <property type="match status" value="1"/>
</dbReference>
<dbReference type="STRING" id="452652.KSE_63260"/>
<evidence type="ECO:0000256" key="1">
    <source>
        <dbReference type="PROSITE-ProRule" id="PRU00339"/>
    </source>
</evidence>
<dbReference type="PATRIC" id="fig|452652.3.peg.6345"/>
<feature type="repeat" description="TPR" evidence="1">
    <location>
        <begin position="703"/>
        <end position="736"/>
    </location>
</feature>
<feature type="region of interest" description="Disordered" evidence="2">
    <location>
        <begin position="1"/>
        <end position="30"/>
    </location>
</feature>
<dbReference type="KEGG" id="ksk:KSE_63260"/>
<gene>
    <name evidence="3" type="ordered locus">KSE_63260</name>
</gene>
<evidence type="ECO:0000256" key="2">
    <source>
        <dbReference type="SAM" id="MobiDB-lite"/>
    </source>
</evidence>
<protein>
    <submittedName>
        <fullName evidence="3">Uncharacterized protein</fullName>
    </submittedName>
</protein>
<keyword evidence="4" id="KW-1185">Reference proteome</keyword>
<dbReference type="Gene3D" id="1.25.40.10">
    <property type="entry name" value="Tetratricopeptide repeat domain"/>
    <property type="match status" value="2"/>
</dbReference>
<proteinExistence type="predicted"/>
<dbReference type="InterPro" id="IPR027417">
    <property type="entry name" value="P-loop_NTPase"/>
</dbReference>
<dbReference type="SUPFAM" id="SSF48452">
    <property type="entry name" value="TPR-like"/>
    <property type="match status" value="2"/>
</dbReference>
<feature type="compositionally biased region" description="Gly residues" evidence="2">
    <location>
        <begin position="12"/>
        <end position="24"/>
    </location>
</feature>
<dbReference type="GO" id="GO:0043531">
    <property type="term" value="F:ADP binding"/>
    <property type="evidence" value="ECO:0007669"/>
    <property type="project" value="InterPro"/>
</dbReference>
<keyword evidence="1" id="KW-0802">TPR repeat</keyword>
<sequence>MADTGGRRRTGGAEGHQVGRGRGQGAAAQAEIREFARELAELRADAGDPSGPQLCKAAGGGLSTSGVSELLGGKRGAYGIPRWETVRAFVEGCRRHAEAVGIGLDGERGGTAYWRRRHGELVKELDRLEQEGPVLSAFDPLPAVPRGFTGREADLGGLLALLDPAAGEEQAVLVASVHGMGGMGKTTLGLAVGHEAVRRGLFSGVLFLDLHGYDDSVLDAGQVLDTVLRALGAAPEQIPPGTDQRAALYRARLDARTRAGERVLVLADNASAAEQVQHLVPPPGPHRLLVTSRDDFAAALDASLVDLDVLTPAQAVQLLDAAVRLVLPKDARVAADPAGAARVAALCGHLPLALRIAAGQLAGDRGLQPDQLADELEDTADRLDLLEDGPRAVRGVLERSYRRLAPTHAEMFRLLAVNPGPDLALEAAAAATGMAKLKDVRLRLVALSRASLIRQDPETRRWRMHDLVRAYADELAREDPRRSAVALRRLLEYYDRIAATRGGHQFDRYYVGYGQSAMDLAALDAERANLTAAVHAAREAGHHDLVMSLADNIAEYLDVRRRLEDGLAVVKASLASAEEVGDPRMKALGLIQFGYLMQELGHLEESESVQRSAVALCHECGFSRTEAAAWDFLGMTLSGQGRLEEAELAQRTSLALYRKEGLEVSESNLGLILQELGRFEEAEQAHRAALLVLQKSGWQAGEAIAWHNLGTTMRSSGDLEQAVKAARQAIALFRELDYQYNLGWAADELADTLLAAGHPAAEVRAVREEAAAAHRRTGDEAKALAALAKPDGPS</sequence>
<dbReference type="InterPro" id="IPR011990">
    <property type="entry name" value="TPR-like_helical_dom_sf"/>
</dbReference>
<dbReference type="PANTHER" id="PTHR47691">
    <property type="entry name" value="REGULATOR-RELATED"/>
    <property type="match status" value="1"/>
</dbReference>
<reference evidence="3 4" key="1">
    <citation type="journal article" date="2010" name="DNA Res.">
        <title>Genome sequence of Kitasatospora setae NBRC 14216T: an evolutionary snapshot of the family Streptomycetaceae.</title>
        <authorList>
            <person name="Ichikawa N."/>
            <person name="Oguchi A."/>
            <person name="Ikeda H."/>
            <person name="Ishikawa J."/>
            <person name="Kitani S."/>
            <person name="Watanabe Y."/>
            <person name="Nakamura S."/>
            <person name="Katano Y."/>
            <person name="Kishi E."/>
            <person name="Sasagawa M."/>
            <person name="Ankai A."/>
            <person name="Fukui S."/>
            <person name="Hashimoto Y."/>
            <person name="Kamata S."/>
            <person name="Otoguro M."/>
            <person name="Tanikawa S."/>
            <person name="Nihira T."/>
            <person name="Horinouchi S."/>
            <person name="Ohnishi Y."/>
            <person name="Hayakawa M."/>
            <person name="Kuzuyama T."/>
            <person name="Arisawa A."/>
            <person name="Nomoto F."/>
            <person name="Miura H."/>
            <person name="Takahashi Y."/>
            <person name="Fujita N."/>
        </authorList>
    </citation>
    <scope>NUCLEOTIDE SEQUENCE [LARGE SCALE GENOMIC DNA]</scope>
    <source>
        <strain evidence="4">ATCC 33774 / DSM 43861 / JCM 3304 / KCC A-0304 / NBRC 14216 / KM-6054</strain>
    </source>
</reference>